<proteinExistence type="predicted"/>
<dbReference type="PANTHER" id="PTHR22814">
    <property type="entry name" value="COPPER TRANSPORT PROTEIN ATOX1-RELATED"/>
    <property type="match status" value="1"/>
</dbReference>
<reference evidence="6" key="2">
    <citation type="journal article" date="2017" name="J. Anim. Genet.">
        <title>Multiple reference genome sequences of hot pepper reveal the massive evolution of plant disease resistance genes by retroduplication.</title>
        <authorList>
            <person name="Kim S."/>
            <person name="Park J."/>
            <person name="Yeom S.-I."/>
            <person name="Kim Y.-M."/>
            <person name="Seo E."/>
            <person name="Kim K.-T."/>
            <person name="Kim M.-S."/>
            <person name="Lee J.M."/>
            <person name="Cheong K."/>
            <person name="Shin H.-S."/>
            <person name="Kim S.-B."/>
            <person name="Han K."/>
            <person name="Lee J."/>
            <person name="Park M."/>
            <person name="Lee H.-A."/>
            <person name="Lee H.-Y."/>
            <person name="Lee Y."/>
            <person name="Oh S."/>
            <person name="Lee J.H."/>
            <person name="Choi E."/>
            <person name="Choi E."/>
            <person name="Lee S.E."/>
            <person name="Jeon J."/>
            <person name="Kim H."/>
            <person name="Choi G."/>
            <person name="Song H."/>
            <person name="Lee J."/>
            <person name="Lee S.-C."/>
            <person name="Kwon J.-K."/>
            <person name="Lee H.-Y."/>
            <person name="Koo N."/>
            <person name="Hong Y."/>
            <person name="Kim R.W."/>
            <person name="Kang W.-H."/>
            <person name="Huh J.H."/>
            <person name="Kang B.-C."/>
            <person name="Yang T.-J."/>
            <person name="Lee Y.-H."/>
            <person name="Bennetzen J.L."/>
            <person name="Choi D."/>
        </authorList>
    </citation>
    <scope>NUCLEOTIDE SEQUENCE [LARGE SCALE GENOMIC DNA]</scope>
    <source>
        <strain evidence="6">cv. PBC81</strain>
    </source>
</reference>
<dbReference type="GO" id="GO:0046872">
    <property type="term" value="F:metal ion binding"/>
    <property type="evidence" value="ECO:0007669"/>
    <property type="project" value="UniProtKB-KW"/>
</dbReference>
<dbReference type="Gene3D" id="3.30.70.100">
    <property type="match status" value="1"/>
</dbReference>
<evidence type="ECO:0000256" key="3">
    <source>
        <dbReference type="SAM" id="MobiDB-lite"/>
    </source>
</evidence>
<comment type="subcellular location">
    <subcellularLocation>
        <location evidence="1">Membrane</location>
        <topology evidence="1">Peripheral membrane protein</topology>
    </subcellularLocation>
</comment>
<evidence type="ECO:0000259" key="4">
    <source>
        <dbReference type="PROSITE" id="PS50846"/>
    </source>
</evidence>
<comment type="caution">
    <text evidence="5">The sequence shown here is derived from an EMBL/GenBank/DDBJ whole genome shotgun (WGS) entry which is preliminary data.</text>
</comment>
<feature type="compositionally biased region" description="Basic and acidic residues" evidence="3">
    <location>
        <begin position="129"/>
        <end position="139"/>
    </location>
</feature>
<gene>
    <name evidence="5" type="ORF">CQW23_01719</name>
</gene>
<keyword evidence="2" id="KW-0479">Metal-binding</keyword>
<reference evidence="5 6" key="1">
    <citation type="journal article" date="2017" name="Genome Biol.">
        <title>New reference genome sequences of hot pepper reveal the massive evolution of plant disease-resistance genes by retroduplication.</title>
        <authorList>
            <person name="Kim S."/>
            <person name="Park J."/>
            <person name="Yeom S.I."/>
            <person name="Kim Y.M."/>
            <person name="Seo E."/>
            <person name="Kim K.T."/>
            <person name="Kim M.S."/>
            <person name="Lee J.M."/>
            <person name="Cheong K."/>
            <person name="Shin H.S."/>
            <person name="Kim S.B."/>
            <person name="Han K."/>
            <person name="Lee J."/>
            <person name="Park M."/>
            <person name="Lee H.A."/>
            <person name="Lee H.Y."/>
            <person name="Lee Y."/>
            <person name="Oh S."/>
            <person name="Lee J.H."/>
            <person name="Choi E."/>
            <person name="Choi E."/>
            <person name="Lee S.E."/>
            <person name="Jeon J."/>
            <person name="Kim H."/>
            <person name="Choi G."/>
            <person name="Song H."/>
            <person name="Lee J."/>
            <person name="Lee S.C."/>
            <person name="Kwon J.K."/>
            <person name="Lee H.Y."/>
            <person name="Koo N."/>
            <person name="Hong Y."/>
            <person name="Kim R.W."/>
            <person name="Kang W.H."/>
            <person name="Huh J.H."/>
            <person name="Kang B.C."/>
            <person name="Yang T.J."/>
            <person name="Lee Y.H."/>
            <person name="Bennetzen J.L."/>
            <person name="Choi D."/>
        </authorList>
    </citation>
    <scope>NUCLEOTIDE SEQUENCE [LARGE SCALE GENOMIC DNA]</scope>
    <source>
        <strain evidence="6">cv. PBC81</strain>
    </source>
</reference>
<sequence length="352" mass="40326">MAQQMEKPRVTEIQVRMDCNGCVQKIKKALHGVHGIHDLYIDFPQQKITIVGSADPENIVKAIKKTRKSAIVCSHIEQADPPTEPEEVAPAECEAPPPESSNPPTEAPPAEEPPNEPPKDPPTQENQPAEEKQTHEGADNTKSQSDQPSKPRDVEEVHVIYHYPPDYGYRYNFSQGMSNHEPPRDHGYRYNYGQNVIHEPPRDHHYSRYNYGQSKSQEPSRDHGYNRYNYGQSMSYEPPREHGYRYNYGQTMMHEPPQRDSGFRNNHARPIGPEFRPEVPPQGQPPVYVTHSYNSYQPSPYVTGYEYIRSPPRYTQYTRPEHYSEDYHYGNSGNGTISSVFSDENPNACTIA</sequence>
<dbReference type="Pfam" id="PF00403">
    <property type="entry name" value="HMA"/>
    <property type="match status" value="1"/>
</dbReference>
<feature type="domain" description="HMA" evidence="4">
    <location>
        <begin position="8"/>
        <end position="71"/>
    </location>
</feature>
<keyword evidence="6" id="KW-1185">Reference proteome</keyword>
<feature type="region of interest" description="Disordered" evidence="3">
    <location>
        <begin position="197"/>
        <end position="223"/>
    </location>
</feature>
<evidence type="ECO:0000313" key="6">
    <source>
        <dbReference type="Proteomes" id="UP000224567"/>
    </source>
</evidence>
<name>A0A2G2XPD7_CAPBA</name>
<dbReference type="CDD" id="cd00371">
    <property type="entry name" value="HMA"/>
    <property type="match status" value="1"/>
</dbReference>
<evidence type="ECO:0000256" key="2">
    <source>
        <dbReference type="ARBA" id="ARBA00022723"/>
    </source>
</evidence>
<dbReference type="GO" id="GO:0009626">
    <property type="term" value="P:plant-type hypersensitive response"/>
    <property type="evidence" value="ECO:0007669"/>
    <property type="project" value="UniProtKB-KW"/>
</dbReference>
<dbReference type="OrthoDB" id="1919822at2759"/>
<dbReference type="InterPro" id="IPR006121">
    <property type="entry name" value="HMA_dom"/>
</dbReference>
<evidence type="ECO:0000256" key="1">
    <source>
        <dbReference type="ARBA" id="ARBA00004170"/>
    </source>
</evidence>
<evidence type="ECO:0000313" key="5">
    <source>
        <dbReference type="EMBL" id="PHT59356.1"/>
    </source>
</evidence>
<accession>A0A2G2XPD7</accession>
<dbReference type="PANTHER" id="PTHR22814:SF320">
    <property type="entry name" value="OS01G0309800 PROTEIN"/>
    <property type="match status" value="1"/>
</dbReference>
<protein>
    <recommendedName>
        <fullName evidence="4">HMA domain-containing protein</fullName>
    </recommendedName>
</protein>
<dbReference type="GO" id="GO:0016020">
    <property type="term" value="C:membrane"/>
    <property type="evidence" value="ECO:0007669"/>
    <property type="project" value="UniProtKB-SubCell"/>
</dbReference>
<feature type="region of interest" description="Disordered" evidence="3">
    <location>
        <begin position="77"/>
        <end position="154"/>
    </location>
</feature>
<organism evidence="5 6">
    <name type="scientific">Capsicum baccatum</name>
    <name type="common">Peruvian pepper</name>
    <dbReference type="NCBI Taxonomy" id="33114"/>
    <lineage>
        <taxon>Eukaryota</taxon>
        <taxon>Viridiplantae</taxon>
        <taxon>Streptophyta</taxon>
        <taxon>Embryophyta</taxon>
        <taxon>Tracheophyta</taxon>
        <taxon>Spermatophyta</taxon>
        <taxon>Magnoliopsida</taxon>
        <taxon>eudicotyledons</taxon>
        <taxon>Gunneridae</taxon>
        <taxon>Pentapetalae</taxon>
        <taxon>asterids</taxon>
        <taxon>lamiids</taxon>
        <taxon>Solanales</taxon>
        <taxon>Solanaceae</taxon>
        <taxon>Solanoideae</taxon>
        <taxon>Capsiceae</taxon>
        <taxon>Capsicum</taxon>
    </lineage>
</organism>
<dbReference type="SUPFAM" id="SSF55008">
    <property type="entry name" value="HMA, heavy metal-associated domain"/>
    <property type="match status" value="1"/>
</dbReference>
<dbReference type="EMBL" id="MLFT02000001">
    <property type="protein sequence ID" value="PHT59356.1"/>
    <property type="molecule type" value="Genomic_DNA"/>
</dbReference>
<dbReference type="InterPro" id="IPR036163">
    <property type="entry name" value="HMA_dom_sf"/>
</dbReference>
<dbReference type="STRING" id="33114.A0A2G2XPD7"/>
<dbReference type="PROSITE" id="PS50846">
    <property type="entry name" value="HMA_2"/>
    <property type="match status" value="1"/>
</dbReference>
<dbReference type="Proteomes" id="UP000224567">
    <property type="component" value="Unassembled WGS sequence"/>
</dbReference>
<feature type="compositionally biased region" description="Pro residues" evidence="3">
    <location>
        <begin position="95"/>
        <end position="116"/>
    </location>
</feature>
<dbReference type="AlphaFoldDB" id="A0A2G2XPD7"/>